<protein>
    <submittedName>
        <fullName evidence="2">Mitochondrial carrier protein</fullName>
    </submittedName>
</protein>
<proteinExistence type="predicted"/>
<evidence type="ECO:0000313" key="1">
    <source>
        <dbReference type="Proteomes" id="UP000095286"/>
    </source>
</evidence>
<organism evidence="1 2">
    <name type="scientific">Rhabditophanes sp. KR3021</name>
    <dbReference type="NCBI Taxonomy" id="114890"/>
    <lineage>
        <taxon>Eukaryota</taxon>
        <taxon>Metazoa</taxon>
        <taxon>Ecdysozoa</taxon>
        <taxon>Nematoda</taxon>
        <taxon>Chromadorea</taxon>
        <taxon>Rhabditida</taxon>
        <taxon>Tylenchina</taxon>
        <taxon>Panagrolaimomorpha</taxon>
        <taxon>Strongyloidoidea</taxon>
        <taxon>Alloionematidae</taxon>
        <taxon>Rhabditophanes</taxon>
    </lineage>
</organism>
<dbReference type="Proteomes" id="UP000095286">
    <property type="component" value="Unplaced"/>
</dbReference>
<sequence length="291" mass="32500">MDDFVAGWISGGIGLLIGHPFDTVKTRLQTISTFRSPLHTFITTIKQENIHGLYKGMAGPFLSIGFQNSLLFSGYGWTLKYMHPNIEKMDKNSLPMYEIVGASMVGTCMQLVPGIPIENIKTKLQVQRTLLNTKASFSGPVNCATKLLRHKGLRGLYEGSGAMVVRDMIGYLFYIPVYEMLRRFFIGRKFNETATQLIAGGMAGSISWLSICPIEIVKNKIQTGEQLGLKEKNAKAIVKSIWNKNGLRGFYKGGLVLIVRGFIVNSVVFLVYEKSLLFVNENMLRNNCILD</sequence>
<dbReference type="WBParaSite" id="RSKR_0000244700.1">
    <property type="protein sequence ID" value="RSKR_0000244700.1"/>
    <property type="gene ID" value="RSKR_0000244700"/>
</dbReference>
<reference evidence="2" key="1">
    <citation type="submission" date="2016-11" db="UniProtKB">
        <authorList>
            <consortium name="WormBaseParasite"/>
        </authorList>
    </citation>
    <scope>IDENTIFICATION</scope>
    <source>
        <strain evidence="2">KR3021</strain>
    </source>
</reference>
<evidence type="ECO:0000313" key="2">
    <source>
        <dbReference type="WBParaSite" id="RSKR_0000244700.1"/>
    </source>
</evidence>
<name>A0AC35TMP0_9BILA</name>
<accession>A0AC35TMP0</accession>